<feature type="transmembrane region" description="Helical" evidence="5">
    <location>
        <begin position="375"/>
        <end position="399"/>
    </location>
</feature>
<feature type="transmembrane region" description="Helical" evidence="5">
    <location>
        <begin position="344"/>
        <end position="363"/>
    </location>
</feature>
<comment type="caution">
    <text evidence="7">The sequence shown here is derived from an EMBL/GenBank/DDBJ whole genome shotgun (WGS) entry which is preliminary data.</text>
</comment>
<feature type="transmembrane region" description="Helical" evidence="5">
    <location>
        <begin position="31"/>
        <end position="52"/>
    </location>
</feature>
<keyword evidence="4 5" id="KW-0472">Membrane</keyword>
<feature type="transmembrane region" description="Helical" evidence="5">
    <location>
        <begin position="253"/>
        <end position="273"/>
    </location>
</feature>
<dbReference type="EMBL" id="WKZA01000028">
    <property type="protein sequence ID" value="MSA94934.1"/>
    <property type="molecule type" value="Genomic_DNA"/>
</dbReference>
<feature type="domain" description="Major facilitator superfamily (MFS) profile" evidence="6">
    <location>
        <begin position="34"/>
        <end position="434"/>
    </location>
</feature>
<dbReference type="SUPFAM" id="SSF103473">
    <property type="entry name" value="MFS general substrate transporter"/>
    <property type="match status" value="1"/>
</dbReference>
<evidence type="ECO:0000313" key="8">
    <source>
        <dbReference type="Proteomes" id="UP000462865"/>
    </source>
</evidence>
<protein>
    <submittedName>
        <fullName evidence="7">MFS transporter</fullName>
    </submittedName>
</protein>
<comment type="subcellular location">
    <subcellularLocation>
        <location evidence="1">Cell membrane</location>
        <topology evidence="1">Multi-pass membrane protein</topology>
    </subcellularLocation>
</comment>
<feature type="transmembrane region" description="Helical" evidence="5">
    <location>
        <begin position="124"/>
        <end position="144"/>
    </location>
</feature>
<dbReference type="PANTHER" id="PTHR11360">
    <property type="entry name" value="MONOCARBOXYLATE TRANSPORTER"/>
    <property type="match status" value="1"/>
</dbReference>
<evidence type="ECO:0000259" key="6">
    <source>
        <dbReference type="PROSITE" id="PS50850"/>
    </source>
</evidence>
<feature type="transmembrane region" description="Helical" evidence="5">
    <location>
        <begin position="279"/>
        <end position="307"/>
    </location>
</feature>
<dbReference type="Proteomes" id="UP000462865">
    <property type="component" value="Unassembled WGS sequence"/>
</dbReference>
<feature type="transmembrane region" description="Helical" evidence="5">
    <location>
        <begin position="72"/>
        <end position="92"/>
    </location>
</feature>
<evidence type="ECO:0000256" key="3">
    <source>
        <dbReference type="ARBA" id="ARBA00022989"/>
    </source>
</evidence>
<evidence type="ECO:0000256" key="1">
    <source>
        <dbReference type="ARBA" id="ARBA00004651"/>
    </source>
</evidence>
<dbReference type="PANTHER" id="PTHR11360:SF284">
    <property type="entry name" value="EG:103B4.3 PROTEIN-RELATED"/>
    <property type="match status" value="1"/>
</dbReference>
<feature type="transmembrane region" description="Helical" evidence="5">
    <location>
        <begin position="411"/>
        <end position="430"/>
    </location>
</feature>
<dbReference type="AlphaFoldDB" id="A0A7K0IA15"/>
<proteinExistence type="predicted"/>
<keyword evidence="3 5" id="KW-1133">Transmembrane helix</keyword>
<evidence type="ECO:0000313" key="7">
    <source>
        <dbReference type="EMBL" id="MSA94934.1"/>
    </source>
</evidence>
<dbReference type="InterPro" id="IPR036259">
    <property type="entry name" value="MFS_trans_sf"/>
</dbReference>
<keyword evidence="2 5" id="KW-0812">Transmembrane</keyword>
<dbReference type="Pfam" id="PF07690">
    <property type="entry name" value="MFS_1"/>
    <property type="match status" value="1"/>
</dbReference>
<gene>
    <name evidence="7" type="ORF">GKG38_07655</name>
</gene>
<dbReference type="InterPro" id="IPR011701">
    <property type="entry name" value="MFS"/>
</dbReference>
<evidence type="ECO:0000256" key="2">
    <source>
        <dbReference type="ARBA" id="ARBA00022692"/>
    </source>
</evidence>
<feature type="transmembrane region" description="Helical" evidence="5">
    <location>
        <begin position="156"/>
        <end position="183"/>
    </location>
</feature>
<sequence>MIGPLARIVLTQRGDDIVSEKAKGKFFTQGWIQVFLVFIVCIVTQGFGLYSFSMLRIPMTEMLGAEASVVSLGFSVYLVVSGVAGLAVNGLVSRIGIKGCLLIAAVMYSGGFLILGFVDSLWMVFLAYAVMGIGNGCGGFVLITSIPANWFVKRRGLATGITLCATFPASLITTNLVAVLAAAGSWQNAPLILGLISFVVLLVSAFLIKFRPQDVGLYPDGMTEEEAAQVKSEETAGAVKVVGLNRSQAVKTFTFWAIIFSFGLIGIGEQGVFQNFPTYIVYTGFDLATAGVFMTFLSIAGCVGKLLSGYFIDRIGPRITYVVVNVLAACGLLLIVLFGANVAVLYIGGFFFGAALSSAPVCFTSAVSKYLGPAYFAALYSIAFLAKTVMDAIGVPALAAVGGSAFGWDGALIVGAAFILVSAAFMLFGAKKSKELTKMEEDAVKELGERA</sequence>
<feature type="transmembrane region" description="Helical" evidence="5">
    <location>
        <begin position="99"/>
        <end position="118"/>
    </location>
</feature>
<organism evidence="7 8">
    <name type="scientific">Gordonibacter urolithinfaciens</name>
    <dbReference type="NCBI Taxonomy" id="1335613"/>
    <lineage>
        <taxon>Bacteria</taxon>
        <taxon>Bacillati</taxon>
        <taxon>Actinomycetota</taxon>
        <taxon>Coriobacteriia</taxon>
        <taxon>Eggerthellales</taxon>
        <taxon>Eggerthellaceae</taxon>
        <taxon>Gordonibacter</taxon>
    </lineage>
</organism>
<evidence type="ECO:0000256" key="4">
    <source>
        <dbReference type="ARBA" id="ARBA00023136"/>
    </source>
</evidence>
<name>A0A7K0IA15_9ACTN</name>
<feature type="transmembrane region" description="Helical" evidence="5">
    <location>
        <begin position="319"/>
        <end position="338"/>
    </location>
</feature>
<dbReference type="GO" id="GO:0022857">
    <property type="term" value="F:transmembrane transporter activity"/>
    <property type="evidence" value="ECO:0007669"/>
    <property type="project" value="InterPro"/>
</dbReference>
<dbReference type="GO" id="GO:0005886">
    <property type="term" value="C:plasma membrane"/>
    <property type="evidence" value="ECO:0007669"/>
    <property type="project" value="UniProtKB-SubCell"/>
</dbReference>
<dbReference type="InterPro" id="IPR020846">
    <property type="entry name" value="MFS_dom"/>
</dbReference>
<feature type="transmembrane region" description="Helical" evidence="5">
    <location>
        <begin position="189"/>
        <end position="208"/>
    </location>
</feature>
<evidence type="ECO:0000256" key="5">
    <source>
        <dbReference type="SAM" id="Phobius"/>
    </source>
</evidence>
<dbReference type="Gene3D" id="1.20.1250.20">
    <property type="entry name" value="MFS general substrate transporter like domains"/>
    <property type="match status" value="2"/>
</dbReference>
<dbReference type="InterPro" id="IPR050327">
    <property type="entry name" value="Proton-linked_MCT"/>
</dbReference>
<dbReference type="PROSITE" id="PS50850">
    <property type="entry name" value="MFS"/>
    <property type="match status" value="1"/>
</dbReference>
<reference evidence="7 8" key="1">
    <citation type="journal article" date="2019" name="Nat. Med.">
        <title>A library of human gut bacterial isolates paired with longitudinal multiomics data enables mechanistic microbiome research.</title>
        <authorList>
            <person name="Poyet M."/>
            <person name="Groussin M."/>
            <person name="Gibbons S.M."/>
            <person name="Avila-Pacheco J."/>
            <person name="Jiang X."/>
            <person name="Kearney S.M."/>
            <person name="Perrotta A.R."/>
            <person name="Berdy B."/>
            <person name="Zhao S."/>
            <person name="Lieberman T.D."/>
            <person name="Swanson P.K."/>
            <person name="Smith M."/>
            <person name="Roesemann S."/>
            <person name="Alexander J.E."/>
            <person name="Rich S.A."/>
            <person name="Livny J."/>
            <person name="Vlamakis H."/>
            <person name="Clish C."/>
            <person name="Bullock K."/>
            <person name="Deik A."/>
            <person name="Scott J."/>
            <person name="Pierce K.A."/>
            <person name="Xavier R.J."/>
            <person name="Alm E.J."/>
        </authorList>
    </citation>
    <scope>NUCLEOTIDE SEQUENCE [LARGE SCALE GENOMIC DNA]</scope>
    <source>
        <strain evidence="7 8">BIOML-A1</strain>
    </source>
</reference>
<accession>A0A7K0IA15</accession>